<evidence type="ECO:0000313" key="14">
    <source>
        <dbReference type="Proteomes" id="UP000186785"/>
    </source>
</evidence>
<comment type="caution">
    <text evidence="13">The sequence shown here is derived from an EMBL/GenBank/DDBJ whole genome shotgun (WGS) entry which is preliminary data.</text>
</comment>
<evidence type="ECO:0000259" key="11">
    <source>
        <dbReference type="PROSITE" id="PS50893"/>
    </source>
</evidence>
<dbReference type="PROSITE" id="PS50929">
    <property type="entry name" value="ABC_TM1F"/>
    <property type="match status" value="1"/>
</dbReference>
<evidence type="ECO:0000256" key="5">
    <source>
        <dbReference type="ARBA" id="ARBA00022741"/>
    </source>
</evidence>
<evidence type="ECO:0000256" key="9">
    <source>
        <dbReference type="ARBA" id="ARBA00061644"/>
    </source>
</evidence>
<keyword evidence="8 10" id="KW-0472">Membrane</keyword>
<evidence type="ECO:0000256" key="1">
    <source>
        <dbReference type="ARBA" id="ARBA00004651"/>
    </source>
</evidence>
<keyword evidence="5" id="KW-0547">Nucleotide-binding</keyword>
<evidence type="ECO:0000259" key="12">
    <source>
        <dbReference type="PROSITE" id="PS50929"/>
    </source>
</evidence>
<feature type="transmembrane region" description="Helical" evidence="10">
    <location>
        <begin position="162"/>
        <end position="187"/>
    </location>
</feature>
<feature type="transmembrane region" description="Helical" evidence="10">
    <location>
        <begin position="256"/>
        <end position="275"/>
    </location>
</feature>
<dbReference type="Gene3D" id="3.40.50.300">
    <property type="entry name" value="P-loop containing nucleotide triphosphate hydrolases"/>
    <property type="match status" value="1"/>
</dbReference>
<feature type="transmembrane region" description="Helical" evidence="10">
    <location>
        <begin position="138"/>
        <end position="156"/>
    </location>
</feature>
<dbReference type="InterPro" id="IPR036640">
    <property type="entry name" value="ABC1_TM_sf"/>
</dbReference>
<dbReference type="PANTHER" id="PTHR24221">
    <property type="entry name" value="ATP-BINDING CASSETTE SUB-FAMILY B"/>
    <property type="match status" value="1"/>
</dbReference>
<evidence type="ECO:0000256" key="8">
    <source>
        <dbReference type="ARBA" id="ARBA00023136"/>
    </source>
</evidence>
<evidence type="ECO:0000256" key="3">
    <source>
        <dbReference type="ARBA" id="ARBA00022475"/>
    </source>
</evidence>
<gene>
    <name evidence="13" type="ORF">BSR29_01750</name>
</gene>
<keyword evidence="4 10" id="KW-0812">Transmembrane</keyword>
<protein>
    <recommendedName>
        <fullName evidence="15">ABC transporter ATP-binding protein</fullName>
    </recommendedName>
</protein>
<keyword evidence="3" id="KW-1003">Cell membrane</keyword>
<sequence>MDAAAPKYTHRQLTRWMFKVTRPVLAPLLASSAARVADQMLGVIMLAYCGWQLGLRLTGLPHATLGRVVLVLGGIALVKAFLRYLEQFTGHFVAFKALELLRREAYEHLYPQAPALTRSARAGDLLVRVTRDIDRIEVFFAHTFAPAVSAVLVPILTSLLAWYWGAGILALLILACYAASLAVILLLDLGSARRAANQTLQVRSGIVTQVSDIIGGNREIRGYELQDDFFKKQQQAEVELAKVTAPTHLVLGLRRGVTFGAVIGMTVLLTLVGFGQVRAGQLTLPVVLAVAAGAFRGWESVRGVEDFSTFLTQSFASAARLLELTSGKPVPEGGTLPLPEGQLQFTAQDVDFYYEDATGQAHQALKQVSMDVPAGQWHALVGPTGCGKSTLATLFARYTDPQAGQLLVGGQDLRETQVDALRSAVVYVPQRAHLFNDTIAANLRLAAPEASEPELWRALEIAQVAEEVRQMPQGLETMVGEKGTAVSGGQRQRLAIARAVLMHPRALILDESTAHLNDELAAQVRRQLREALPQATILEITHRISQLEGVQTVWVMDQGQIIQSGKPSELAQQPGVFGSLLSRA</sequence>
<dbReference type="InterPro" id="IPR003439">
    <property type="entry name" value="ABC_transporter-like_ATP-bd"/>
</dbReference>
<dbReference type="InterPro" id="IPR039421">
    <property type="entry name" value="Type_1_exporter"/>
</dbReference>
<evidence type="ECO:0008006" key="15">
    <source>
        <dbReference type="Google" id="ProtNLM"/>
    </source>
</evidence>
<evidence type="ECO:0000313" key="13">
    <source>
        <dbReference type="EMBL" id="OKL49877.1"/>
    </source>
</evidence>
<dbReference type="GO" id="GO:0140359">
    <property type="term" value="F:ABC-type transporter activity"/>
    <property type="evidence" value="ECO:0007669"/>
    <property type="project" value="InterPro"/>
</dbReference>
<dbReference type="GO" id="GO:0005886">
    <property type="term" value="C:plasma membrane"/>
    <property type="evidence" value="ECO:0007669"/>
    <property type="project" value="UniProtKB-SubCell"/>
</dbReference>
<dbReference type="SUPFAM" id="SSF90123">
    <property type="entry name" value="ABC transporter transmembrane region"/>
    <property type="match status" value="1"/>
</dbReference>
<dbReference type="InterPro" id="IPR003593">
    <property type="entry name" value="AAA+_ATPase"/>
</dbReference>
<reference evidence="13 14" key="1">
    <citation type="submission" date="2016-11" db="EMBL/GenBank/DDBJ databases">
        <title>Actinomyces gypaetusis sp. nov. isolated from the vulture Gypaetus barbatus in Qinghai Tibet Plateau China.</title>
        <authorList>
            <person name="Meng X."/>
        </authorList>
    </citation>
    <scope>NUCLEOTIDE SEQUENCE [LARGE SCALE GENOMIC DNA]</scope>
    <source>
        <strain evidence="13 14">VUL4_2</strain>
    </source>
</reference>
<feature type="transmembrane region" description="Helical" evidence="10">
    <location>
        <begin position="60"/>
        <end position="82"/>
    </location>
</feature>
<evidence type="ECO:0000256" key="6">
    <source>
        <dbReference type="ARBA" id="ARBA00022840"/>
    </source>
</evidence>
<dbReference type="GO" id="GO:0016887">
    <property type="term" value="F:ATP hydrolysis activity"/>
    <property type="evidence" value="ECO:0007669"/>
    <property type="project" value="InterPro"/>
</dbReference>
<dbReference type="FunFam" id="3.40.50.300:FF:000299">
    <property type="entry name" value="ABC transporter ATP-binding protein/permease"/>
    <property type="match status" value="1"/>
</dbReference>
<accession>A0A1Q5PQN6</accession>
<dbReference type="PROSITE" id="PS50893">
    <property type="entry name" value="ABC_TRANSPORTER_2"/>
    <property type="match status" value="1"/>
</dbReference>
<dbReference type="STRING" id="1921764.BSR28_00700"/>
<feature type="domain" description="ABC transporter" evidence="11">
    <location>
        <begin position="345"/>
        <end position="583"/>
    </location>
</feature>
<keyword evidence="7 10" id="KW-1133">Transmembrane helix</keyword>
<keyword evidence="14" id="KW-1185">Reference proteome</keyword>
<dbReference type="Proteomes" id="UP000186785">
    <property type="component" value="Unassembled WGS sequence"/>
</dbReference>
<dbReference type="AlphaFoldDB" id="A0A1Q5PQN6"/>
<evidence type="ECO:0000256" key="4">
    <source>
        <dbReference type="ARBA" id="ARBA00022692"/>
    </source>
</evidence>
<dbReference type="GO" id="GO:0005524">
    <property type="term" value="F:ATP binding"/>
    <property type="evidence" value="ECO:0007669"/>
    <property type="project" value="UniProtKB-KW"/>
</dbReference>
<organism evidence="13 14">
    <name type="scientific">Boudabousia liubingyangii</name>
    <dbReference type="NCBI Taxonomy" id="1921764"/>
    <lineage>
        <taxon>Bacteria</taxon>
        <taxon>Bacillati</taxon>
        <taxon>Actinomycetota</taxon>
        <taxon>Actinomycetes</taxon>
        <taxon>Actinomycetales</taxon>
        <taxon>Actinomycetaceae</taxon>
        <taxon>Boudabousia</taxon>
    </lineage>
</organism>
<dbReference type="EMBL" id="MQSV01000001">
    <property type="protein sequence ID" value="OKL49877.1"/>
    <property type="molecule type" value="Genomic_DNA"/>
</dbReference>
<dbReference type="SUPFAM" id="SSF52540">
    <property type="entry name" value="P-loop containing nucleoside triphosphate hydrolases"/>
    <property type="match status" value="1"/>
</dbReference>
<dbReference type="Gene3D" id="1.20.1560.10">
    <property type="entry name" value="ABC transporter type 1, transmembrane domain"/>
    <property type="match status" value="1"/>
</dbReference>
<feature type="domain" description="ABC transmembrane type-1" evidence="12">
    <location>
        <begin position="29"/>
        <end position="313"/>
    </location>
</feature>
<keyword evidence="2" id="KW-0813">Transport</keyword>
<dbReference type="PROSITE" id="PS00211">
    <property type="entry name" value="ABC_TRANSPORTER_1"/>
    <property type="match status" value="1"/>
</dbReference>
<comment type="subcellular location">
    <subcellularLocation>
        <location evidence="1">Cell membrane</location>
        <topology evidence="1">Multi-pass membrane protein</topology>
    </subcellularLocation>
</comment>
<evidence type="ECO:0000256" key="10">
    <source>
        <dbReference type="SAM" id="Phobius"/>
    </source>
</evidence>
<keyword evidence="6" id="KW-0067">ATP-binding</keyword>
<dbReference type="SMART" id="SM00382">
    <property type="entry name" value="AAA"/>
    <property type="match status" value="1"/>
</dbReference>
<proteinExistence type="inferred from homology"/>
<dbReference type="PANTHER" id="PTHR24221:SF653">
    <property type="entry name" value="TRANSPORT ATP-BINDING PROTEIN CYDC"/>
    <property type="match status" value="1"/>
</dbReference>
<dbReference type="InterPro" id="IPR027417">
    <property type="entry name" value="P-loop_NTPase"/>
</dbReference>
<dbReference type="Pfam" id="PF00005">
    <property type="entry name" value="ABC_tran"/>
    <property type="match status" value="1"/>
</dbReference>
<dbReference type="InterPro" id="IPR011527">
    <property type="entry name" value="ABC1_TM_dom"/>
</dbReference>
<name>A0A1Q5PQN6_9ACTO</name>
<dbReference type="Pfam" id="PF00664">
    <property type="entry name" value="ABC_membrane"/>
    <property type="match status" value="1"/>
</dbReference>
<dbReference type="InterPro" id="IPR017871">
    <property type="entry name" value="ABC_transporter-like_CS"/>
</dbReference>
<dbReference type="GO" id="GO:0034040">
    <property type="term" value="F:ATPase-coupled lipid transmembrane transporter activity"/>
    <property type="evidence" value="ECO:0007669"/>
    <property type="project" value="TreeGrafter"/>
</dbReference>
<comment type="similarity">
    <text evidence="9">Belongs to the ABC transporter superfamily. Lipid exporter (TC 3.A.1.106) family.</text>
</comment>
<evidence type="ECO:0000256" key="7">
    <source>
        <dbReference type="ARBA" id="ARBA00022989"/>
    </source>
</evidence>
<evidence type="ECO:0000256" key="2">
    <source>
        <dbReference type="ARBA" id="ARBA00022448"/>
    </source>
</evidence>